<evidence type="ECO:0000313" key="2">
    <source>
        <dbReference type="Proteomes" id="UP000297453"/>
    </source>
</evidence>
<dbReference type="RefSeq" id="WP_135587610.1">
    <property type="nucleotide sequence ID" value="NZ_RQEP01000012.1"/>
</dbReference>
<dbReference type="AlphaFoldDB" id="A0A4R9FYJ5"/>
<sequence>MKSFVKVTTNSGHLAHAEYTHELAPGGEFAFHPWLASKIREKAGRHDIWLKVREISCDEVSCPVTETQIDVFDPSSNTSLFFLRFGRKKEQINKLDLQLAFDRKKNL</sequence>
<proteinExistence type="predicted"/>
<organism evidence="1 2">
    <name type="scientific">Leptospira semungkisensis</name>
    <dbReference type="NCBI Taxonomy" id="2484985"/>
    <lineage>
        <taxon>Bacteria</taxon>
        <taxon>Pseudomonadati</taxon>
        <taxon>Spirochaetota</taxon>
        <taxon>Spirochaetia</taxon>
        <taxon>Leptospirales</taxon>
        <taxon>Leptospiraceae</taxon>
        <taxon>Leptospira</taxon>
    </lineage>
</organism>
<dbReference type="OrthoDB" id="332703at2"/>
<name>A0A4R9FYJ5_9LEPT</name>
<protein>
    <submittedName>
        <fullName evidence="1">Uncharacterized protein</fullName>
    </submittedName>
</protein>
<dbReference type="Proteomes" id="UP000297453">
    <property type="component" value="Unassembled WGS sequence"/>
</dbReference>
<accession>A0A4R9FYJ5</accession>
<gene>
    <name evidence="1" type="ORF">EHO59_10320</name>
</gene>
<evidence type="ECO:0000313" key="1">
    <source>
        <dbReference type="EMBL" id="TGK03913.1"/>
    </source>
</evidence>
<reference evidence="1" key="1">
    <citation type="journal article" date="2019" name="PLoS Negl. Trop. Dis.">
        <title>Revisiting the worldwide diversity of Leptospira species in the environment.</title>
        <authorList>
            <person name="Vincent A.T."/>
            <person name="Schiettekatte O."/>
            <person name="Bourhy P."/>
            <person name="Veyrier F.J."/>
            <person name="Picardeau M."/>
        </authorList>
    </citation>
    <scope>NUCLEOTIDE SEQUENCE [LARGE SCALE GENOMIC DNA]</scope>
    <source>
        <strain evidence="1">SSS9</strain>
    </source>
</reference>
<dbReference type="EMBL" id="RQEP01000012">
    <property type="protein sequence ID" value="TGK03913.1"/>
    <property type="molecule type" value="Genomic_DNA"/>
</dbReference>
<keyword evidence="2" id="KW-1185">Reference proteome</keyword>
<comment type="caution">
    <text evidence="1">The sequence shown here is derived from an EMBL/GenBank/DDBJ whole genome shotgun (WGS) entry which is preliminary data.</text>
</comment>